<evidence type="ECO:0000256" key="5">
    <source>
        <dbReference type="ARBA" id="ARBA00022679"/>
    </source>
</evidence>
<dbReference type="InterPro" id="IPR003594">
    <property type="entry name" value="HATPase_dom"/>
</dbReference>
<dbReference type="InterPro" id="IPR003660">
    <property type="entry name" value="HAMP_dom"/>
</dbReference>
<evidence type="ECO:0000259" key="12">
    <source>
        <dbReference type="PROSITE" id="PS50885"/>
    </source>
</evidence>
<comment type="catalytic activity">
    <reaction evidence="1">
        <text>ATP + protein L-histidine = ADP + protein N-phospho-L-histidine.</text>
        <dbReference type="EC" id="2.7.13.3"/>
    </reaction>
</comment>
<dbReference type="PANTHER" id="PTHR43711">
    <property type="entry name" value="TWO-COMPONENT HISTIDINE KINASE"/>
    <property type="match status" value="1"/>
</dbReference>
<evidence type="ECO:0000256" key="2">
    <source>
        <dbReference type="ARBA" id="ARBA00004236"/>
    </source>
</evidence>
<feature type="transmembrane region" description="Helical" evidence="10">
    <location>
        <begin position="69"/>
        <end position="88"/>
    </location>
</feature>
<reference evidence="13" key="1">
    <citation type="submission" date="2024-06" db="EMBL/GenBank/DDBJ databases">
        <title>The genome sequences of Kitasatospora sp. strain HUAS MG31.</title>
        <authorList>
            <person name="Mo P."/>
        </authorList>
    </citation>
    <scope>NUCLEOTIDE SEQUENCE</scope>
    <source>
        <strain evidence="13">HUAS MG31</strain>
    </source>
</reference>
<dbReference type="InterPro" id="IPR036097">
    <property type="entry name" value="HisK_dim/P_sf"/>
</dbReference>
<keyword evidence="9" id="KW-0902">Two-component regulatory system</keyword>
<evidence type="ECO:0000256" key="6">
    <source>
        <dbReference type="ARBA" id="ARBA00022692"/>
    </source>
</evidence>
<dbReference type="InterPro" id="IPR004358">
    <property type="entry name" value="Sig_transdc_His_kin-like_C"/>
</dbReference>
<keyword evidence="4" id="KW-0597">Phosphoprotein</keyword>
<dbReference type="KEGG" id="kcm:ABWK59_21835"/>
<accession>A0AAU8JZX9</accession>
<dbReference type="SMART" id="SM00388">
    <property type="entry name" value="HisKA"/>
    <property type="match status" value="1"/>
</dbReference>
<dbReference type="Gene3D" id="6.10.340.10">
    <property type="match status" value="1"/>
</dbReference>
<dbReference type="PANTHER" id="PTHR43711:SF32">
    <property type="entry name" value="SENSOR-TYPE HISTIDINE KINASE PRRB"/>
    <property type="match status" value="1"/>
</dbReference>
<feature type="domain" description="Histidine kinase" evidence="11">
    <location>
        <begin position="149"/>
        <end position="376"/>
    </location>
</feature>
<dbReference type="SUPFAM" id="SSF158472">
    <property type="entry name" value="HAMP domain-like"/>
    <property type="match status" value="1"/>
</dbReference>
<dbReference type="Pfam" id="PF00672">
    <property type="entry name" value="HAMP"/>
    <property type="match status" value="1"/>
</dbReference>
<dbReference type="PROSITE" id="PS50109">
    <property type="entry name" value="HIS_KIN"/>
    <property type="match status" value="1"/>
</dbReference>
<feature type="transmembrane region" description="Helical" evidence="10">
    <location>
        <begin position="44"/>
        <end position="63"/>
    </location>
</feature>
<keyword evidence="7 13" id="KW-0418">Kinase</keyword>
<evidence type="ECO:0000313" key="13">
    <source>
        <dbReference type="EMBL" id="XCM81364.1"/>
    </source>
</evidence>
<dbReference type="FunFam" id="1.10.287.130:FF:000001">
    <property type="entry name" value="Two-component sensor histidine kinase"/>
    <property type="match status" value="1"/>
</dbReference>
<evidence type="ECO:0000256" key="10">
    <source>
        <dbReference type="SAM" id="Phobius"/>
    </source>
</evidence>
<evidence type="ECO:0000256" key="8">
    <source>
        <dbReference type="ARBA" id="ARBA00022989"/>
    </source>
</evidence>
<evidence type="ECO:0000256" key="1">
    <source>
        <dbReference type="ARBA" id="ARBA00000085"/>
    </source>
</evidence>
<dbReference type="Pfam" id="PF00512">
    <property type="entry name" value="HisKA"/>
    <property type="match status" value="1"/>
</dbReference>
<dbReference type="InterPro" id="IPR050736">
    <property type="entry name" value="Sensor_HK_Regulatory"/>
</dbReference>
<evidence type="ECO:0000256" key="4">
    <source>
        <dbReference type="ARBA" id="ARBA00022553"/>
    </source>
</evidence>
<dbReference type="CDD" id="cd06225">
    <property type="entry name" value="HAMP"/>
    <property type="match status" value="1"/>
</dbReference>
<dbReference type="InterPro" id="IPR036890">
    <property type="entry name" value="HATPase_C_sf"/>
</dbReference>
<evidence type="ECO:0000256" key="7">
    <source>
        <dbReference type="ARBA" id="ARBA00022777"/>
    </source>
</evidence>
<dbReference type="Pfam" id="PF02518">
    <property type="entry name" value="HATPase_c"/>
    <property type="match status" value="1"/>
</dbReference>
<keyword evidence="6 10" id="KW-0812">Transmembrane</keyword>
<gene>
    <name evidence="13" type="ORF">ABWK59_21835</name>
</gene>
<sequence>MTFPQQRNGDAQRTPGSGLAARAARRVWADMRPFDPVRSIKGKLALLVVVSVVLATGMVVVAIRSETQIRIIMIFSIIASLLFMQFLAHGLTAPLRDMTAAARAMAAGDYSARVDVASRDEIGELADTFNLMAADLEAADRHRRELIANVSHELRTPIAALRGVLENVVDGVVRPDPRTLGAALEQTERLGRLVTHLLDLSKLDDGVVPLDARPFDVRPFLDGVLRGVTVDGATAGGAWARRGDVRLALDVEPGTLAAVADPERLHQVVANLVDNACKHSPTGGTVTVRARAGQGPGALRLEVEDQGPGIPAEDRERVFERFGRSGTATATGPGADGGTGLGLAIARWAVDLHGGEIRVAEAARGCMIEVTLPGEARIPV</sequence>
<comment type="subcellular location">
    <subcellularLocation>
        <location evidence="2">Cell membrane</location>
    </subcellularLocation>
</comment>
<dbReference type="SMART" id="SM00387">
    <property type="entry name" value="HATPase_c"/>
    <property type="match status" value="1"/>
</dbReference>
<dbReference type="SUPFAM" id="SSF55874">
    <property type="entry name" value="ATPase domain of HSP90 chaperone/DNA topoisomerase II/histidine kinase"/>
    <property type="match status" value="1"/>
</dbReference>
<dbReference type="EC" id="2.7.13.3" evidence="3"/>
<evidence type="ECO:0000259" key="11">
    <source>
        <dbReference type="PROSITE" id="PS50109"/>
    </source>
</evidence>
<feature type="domain" description="HAMP" evidence="12">
    <location>
        <begin position="89"/>
        <end position="141"/>
    </location>
</feature>
<dbReference type="GO" id="GO:0000155">
    <property type="term" value="F:phosphorelay sensor kinase activity"/>
    <property type="evidence" value="ECO:0007669"/>
    <property type="project" value="InterPro"/>
</dbReference>
<dbReference type="PRINTS" id="PR00344">
    <property type="entry name" value="BCTRLSENSOR"/>
</dbReference>
<keyword evidence="5" id="KW-0808">Transferase</keyword>
<dbReference type="InterPro" id="IPR003661">
    <property type="entry name" value="HisK_dim/P_dom"/>
</dbReference>
<keyword evidence="8 10" id="KW-1133">Transmembrane helix</keyword>
<keyword evidence="10" id="KW-0472">Membrane</keyword>
<dbReference type="EMBL" id="CP159872">
    <property type="protein sequence ID" value="XCM81364.1"/>
    <property type="molecule type" value="Genomic_DNA"/>
</dbReference>
<dbReference type="SUPFAM" id="SSF47384">
    <property type="entry name" value="Homodimeric domain of signal transducing histidine kinase"/>
    <property type="match status" value="1"/>
</dbReference>
<dbReference type="AlphaFoldDB" id="A0AAU8JZX9"/>
<dbReference type="PROSITE" id="PS50885">
    <property type="entry name" value="HAMP"/>
    <property type="match status" value="1"/>
</dbReference>
<dbReference type="SMART" id="SM00304">
    <property type="entry name" value="HAMP"/>
    <property type="match status" value="1"/>
</dbReference>
<dbReference type="InterPro" id="IPR005467">
    <property type="entry name" value="His_kinase_dom"/>
</dbReference>
<organism evidence="13">
    <name type="scientific">Kitasatospora camelliae</name>
    <dbReference type="NCBI Taxonomy" id="3156397"/>
    <lineage>
        <taxon>Bacteria</taxon>
        <taxon>Bacillati</taxon>
        <taxon>Actinomycetota</taxon>
        <taxon>Actinomycetes</taxon>
        <taxon>Kitasatosporales</taxon>
        <taxon>Streptomycetaceae</taxon>
        <taxon>Kitasatospora</taxon>
    </lineage>
</organism>
<proteinExistence type="predicted"/>
<dbReference type="Gene3D" id="1.10.287.130">
    <property type="match status" value="1"/>
</dbReference>
<protein>
    <recommendedName>
        <fullName evidence="3">histidine kinase</fullName>
        <ecNumber evidence="3">2.7.13.3</ecNumber>
    </recommendedName>
</protein>
<dbReference type="GO" id="GO:0005886">
    <property type="term" value="C:plasma membrane"/>
    <property type="evidence" value="ECO:0007669"/>
    <property type="project" value="UniProtKB-SubCell"/>
</dbReference>
<dbReference type="RefSeq" id="WP_354642299.1">
    <property type="nucleotide sequence ID" value="NZ_CP159872.1"/>
</dbReference>
<dbReference type="CDD" id="cd00075">
    <property type="entry name" value="HATPase"/>
    <property type="match status" value="1"/>
</dbReference>
<name>A0AAU8JZX9_9ACTN</name>
<dbReference type="CDD" id="cd00082">
    <property type="entry name" value="HisKA"/>
    <property type="match status" value="1"/>
</dbReference>
<evidence type="ECO:0000256" key="9">
    <source>
        <dbReference type="ARBA" id="ARBA00023012"/>
    </source>
</evidence>
<evidence type="ECO:0000256" key="3">
    <source>
        <dbReference type="ARBA" id="ARBA00012438"/>
    </source>
</evidence>
<dbReference type="Gene3D" id="3.30.565.10">
    <property type="entry name" value="Histidine kinase-like ATPase, C-terminal domain"/>
    <property type="match status" value="1"/>
</dbReference>